<dbReference type="InterPro" id="IPR036780">
    <property type="entry name" value="PG1857-like_sf"/>
</dbReference>
<sequence>MQILVNSIYELNKGVRHLFLLTAGRTDLPRIRNRLEVEGVDYFVQDINTTKCNVFFGKAALVRTARHIAGKPLNQMSPEEDFMLGTLLSYDKERQCERYLSMIEAGPRMRMAAG</sequence>
<dbReference type="Gene3D" id="3.30.2190.10">
    <property type="entry name" value="PG1857-like"/>
    <property type="match status" value="1"/>
</dbReference>
<evidence type="ECO:0000259" key="1">
    <source>
        <dbReference type="Pfam" id="PF09633"/>
    </source>
</evidence>
<dbReference type="EMBL" id="PIUM01000006">
    <property type="protein sequence ID" value="PKU25159.1"/>
    <property type="molecule type" value="Genomic_DNA"/>
</dbReference>
<comment type="caution">
    <text evidence="2">The sequence shown here is derived from an EMBL/GenBank/DDBJ whole genome shotgun (WGS) entry which is preliminary data.</text>
</comment>
<gene>
    <name evidence="2" type="ORF">CWS72_08150</name>
</gene>
<dbReference type="Pfam" id="PF09633">
    <property type="entry name" value="DUF2023"/>
    <property type="match status" value="1"/>
</dbReference>
<protein>
    <submittedName>
        <fullName evidence="2">DUF2023 domain-containing protein</fullName>
    </submittedName>
</protein>
<evidence type="ECO:0000313" key="2">
    <source>
        <dbReference type="EMBL" id="PKU25159.1"/>
    </source>
</evidence>
<reference evidence="3" key="1">
    <citation type="submission" date="2017-12" db="EMBL/GenBank/DDBJ databases">
        <title>Draft genome sequence of Telmatospirillum siberiense 26-4b1T, an acidotolerant peatland alphaproteobacterium potentially involved in sulfur cycling.</title>
        <authorList>
            <person name="Hausmann B."/>
            <person name="Pjevac P."/>
            <person name="Schreck K."/>
            <person name="Herbold C.W."/>
            <person name="Daims H."/>
            <person name="Wagner M."/>
            <person name="Pester M."/>
            <person name="Loy A."/>
        </authorList>
    </citation>
    <scope>NUCLEOTIDE SEQUENCE [LARGE SCALE GENOMIC DNA]</scope>
    <source>
        <strain evidence="3">26-4b1</strain>
    </source>
</reference>
<dbReference type="Proteomes" id="UP000233293">
    <property type="component" value="Unassembled WGS sequence"/>
</dbReference>
<accession>A0A2N3PXN3</accession>
<dbReference type="AlphaFoldDB" id="A0A2N3PXN3"/>
<evidence type="ECO:0000313" key="3">
    <source>
        <dbReference type="Proteomes" id="UP000233293"/>
    </source>
</evidence>
<keyword evidence="3" id="KW-1185">Reference proteome</keyword>
<dbReference type="SUPFAM" id="SSF160448">
    <property type="entry name" value="PG1857-like"/>
    <property type="match status" value="1"/>
</dbReference>
<name>A0A2N3PXN3_9PROT</name>
<dbReference type="InterPro" id="IPR018594">
    <property type="entry name" value="DUF2023"/>
</dbReference>
<dbReference type="OrthoDB" id="8138867at2"/>
<feature type="domain" description="DUF2023" evidence="1">
    <location>
        <begin position="2"/>
        <end position="101"/>
    </location>
</feature>
<organism evidence="2 3">
    <name type="scientific">Telmatospirillum siberiense</name>
    <dbReference type="NCBI Taxonomy" id="382514"/>
    <lineage>
        <taxon>Bacteria</taxon>
        <taxon>Pseudomonadati</taxon>
        <taxon>Pseudomonadota</taxon>
        <taxon>Alphaproteobacteria</taxon>
        <taxon>Rhodospirillales</taxon>
        <taxon>Rhodospirillaceae</taxon>
        <taxon>Telmatospirillum</taxon>
    </lineage>
</organism>
<proteinExistence type="predicted"/>